<dbReference type="PANTHER" id="PTHR11139">
    <property type="entry name" value="ATAXIA TELANGIECTASIA MUTATED ATM -RELATED"/>
    <property type="match status" value="1"/>
</dbReference>
<dbReference type="PANTHER" id="PTHR11139:SF1">
    <property type="entry name" value="TRANSFORMATION_TRANSCRIPTION DOMAIN-ASSOCIATED PROTEIN"/>
    <property type="match status" value="1"/>
</dbReference>
<dbReference type="GO" id="GO:0035267">
    <property type="term" value="C:NuA4 histone acetyltransferase complex"/>
    <property type="evidence" value="ECO:0007669"/>
    <property type="project" value="TreeGrafter"/>
</dbReference>
<proteinExistence type="predicted"/>
<dbReference type="EMBL" id="UXUI01007205">
    <property type="protein sequence ID" value="VDD86258.1"/>
    <property type="molecule type" value="Genomic_DNA"/>
</dbReference>
<dbReference type="GO" id="GO:0006355">
    <property type="term" value="P:regulation of DNA-templated transcription"/>
    <property type="evidence" value="ECO:0007669"/>
    <property type="project" value="TreeGrafter"/>
</dbReference>
<evidence type="ECO:0000313" key="5">
    <source>
        <dbReference type="WBParaSite" id="EVEC_0000169301-mRNA-1"/>
    </source>
</evidence>
<feature type="domain" description="FAT" evidence="2">
    <location>
        <begin position="691"/>
        <end position="1293"/>
    </location>
</feature>
<evidence type="ECO:0000313" key="3">
    <source>
        <dbReference type="EMBL" id="VDD86258.1"/>
    </source>
</evidence>
<dbReference type="OrthoDB" id="5570127at2759"/>
<reference evidence="5" key="1">
    <citation type="submission" date="2016-04" db="UniProtKB">
        <authorList>
            <consortium name="WormBaseParasite"/>
        </authorList>
    </citation>
    <scope>IDENTIFICATION</scope>
</reference>
<dbReference type="WBParaSite" id="EVEC_0000169301-mRNA-1">
    <property type="protein sequence ID" value="EVEC_0000169301-mRNA-1"/>
    <property type="gene ID" value="EVEC_0000169301"/>
</dbReference>
<evidence type="ECO:0000256" key="1">
    <source>
        <dbReference type="SAM" id="MobiDB-lite"/>
    </source>
</evidence>
<dbReference type="InterPro" id="IPR050517">
    <property type="entry name" value="DDR_Repair_Kinase"/>
</dbReference>
<dbReference type="Pfam" id="PF20206">
    <property type="entry name" value="Tra1_ring"/>
    <property type="match status" value="1"/>
</dbReference>
<gene>
    <name evidence="3" type="ORF">EVEC_LOCUS1401</name>
</gene>
<dbReference type="Pfam" id="PF02259">
    <property type="entry name" value="FAT"/>
    <property type="match status" value="1"/>
</dbReference>
<dbReference type="GO" id="GO:0005634">
    <property type="term" value="C:nucleus"/>
    <property type="evidence" value="ECO:0007669"/>
    <property type="project" value="TreeGrafter"/>
</dbReference>
<dbReference type="InterPro" id="IPR046805">
    <property type="entry name" value="Tra1_ring"/>
</dbReference>
<dbReference type="GO" id="GO:0000124">
    <property type="term" value="C:SAGA complex"/>
    <property type="evidence" value="ECO:0007669"/>
    <property type="project" value="TreeGrafter"/>
</dbReference>
<dbReference type="STRING" id="51028.A0A158Q9D1"/>
<evidence type="ECO:0000259" key="2">
    <source>
        <dbReference type="PROSITE" id="PS51189"/>
    </source>
</evidence>
<keyword evidence="4" id="KW-1185">Reference proteome</keyword>
<protein>
    <submittedName>
        <fullName evidence="5">FAT domain-containing protein</fullName>
    </submittedName>
</protein>
<dbReference type="InterPro" id="IPR014009">
    <property type="entry name" value="PIK_FAT"/>
</dbReference>
<accession>A0A158Q9D1</accession>
<sequence>MIQFLMNAIHRLITMQGSLENRRVAIDVCEMQEEAASSGERSFEHVNEGTQGVATGHRDSTNPVTSTPPLNAAGLPGSFSQRHDEENEHVIFFIIFPVTTEIVGRDDHSLHKLYMLFRYWGVHASFGVTFMLYLLAPDWIRTLHIILSRLEKQLLASVDPATLQQHRDTQNFLTHVSLQAQAIIDLYTQLVSMLPPETMLKTMQQAQRGIVACLRSQQAGVLRSFYQLITKLMERTKSTPEGLIELDLVNQNIAKYINDTFTNYEKNQAQPVTTIYPAINILRTMCASQPAYVDTVCLSSFLKAIQRLVKDHIASSGKGENKVVPALAELIIYSLELLRPRIHAMQSEARRNIGLCILQPLVEKAQIDRVLEVVLKMVDELVKTGDEKQPNQGVPLLIRLTQAFENQNRHRSGGEMLLYLLRIVLNVYETPHLRSTDAAVKLSNAFHWGLSVQDEEIRNRFFKVFDAQVSRRLYERLYHIVALQNWGDMYDTFWIKHCINLMLLSVIEENKEGEHCARTRLLNCATFWRCFEMCFRLNDLPFDNSDMEGTAMQYSISNDALSMDSVLSSAQPESANPDAAVRWNDLPIEEGCDFLEALIRKQSQLLYWAARFRITDVIPNSELASQIWIKLFTSLWGSLTTFERSSLEAEMMPFLVSGCHLPQQSRSCSGLRTFMEAIYRCNPPIKFQPNVVKYVSANHHAWHRGIMLLEKDVLSIPKMLGNPHVVELFPPPSFVHQLATMDSLKELYEELDETDQLEALWSLRAYHDGTAHAVSLCNQGHYNEALQFVNSLMDATSDRLCARAGDASSVTSALYSEYEEWQKIWVKSTKELGRWEDLRDFANAQPVQDLGLLAESSWHIPEWDLLGECLVQLEGCTPPHLFFDVCLYKAMHLVIHPSLYEEESEKLKIRIKKLLDDCNEELMRKWERLPKVVSHSHISILQSANRVEEVGEASTLSVSVLLANSRQAQHTNIITEIKSLIKTWRNRTPTLADDYSHWMDIHHWRIHHFTAIVKLLRRWETFPSNQIQHTHLALHTAAVSEEQLARAARRCGLFNVAQDSLNRLHTLPAVLPADANSRVTEHIKCMVKKASEFNVTQQERQTALNEALAITENVKLNALNKEHVAKIFSLKGVVLSKLGKSEEANRAFSAAATLSDPSGVKNSVWSRWGEHLENLYFNNICEDTALDYGINALSCILEGARVDNEEKTRKYLARFFWLFKNMSCHGEVVCGKMYAVVEKFACDIPALNWLYWLPQLISELRRRPCRSIATIISYVAENFEQQTFCAIRSAMDSADVERAVREAFNQKQELSLPVEGAFEDYALRIVAQICHQRPPDILALSRIFSELDAISES</sequence>
<dbReference type="Proteomes" id="UP000274131">
    <property type="component" value="Unassembled WGS sequence"/>
</dbReference>
<dbReference type="InterPro" id="IPR003151">
    <property type="entry name" value="PIK-rel_kinase_FAT"/>
</dbReference>
<dbReference type="GO" id="GO:0006281">
    <property type="term" value="P:DNA repair"/>
    <property type="evidence" value="ECO:0007669"/>
    <property type="project" value="TreeGrafter"/>
</dbReference>
<feature type="region of interest" description="Disordered" evidence="1">
    <location>
        <begin position="37"/>
        <end position="78"/>
    </location>
</feature>
<organism evidence="5">
    <name type="scientific">Enterobius vermicularis</name>
    <name type="common">Human pinworm</name>
    <dbReference type="NCBI Taxonomy" id="51028"/>
    <lineage>
        <taxon>Eukaryota</taxon>
        <taxon>Metazoa</taxon>
        <taxon>Ecdysozoa</taxon>
        <taxon>Nematoda</taxon>
        <taxon>Chromadorea</taxon>
        <taxon>Rhabditida</taxon>
        <taxon>Spirurina</taxon>
        <taxon>Oxyuridomorpha</taxon>
        <taxon>Oxyuroidea</taxon>
        <taxon>Oxyuridae</taxon>
        <taxon>Enterobius</taxon>
    </lineage>
</organism>
<dbReference type="PROSITE" id="PS51189">
    <property type="entry name" value="FAT"/>
    <property type="match status" value="1"/>
</dbReference>
<evidence type="ECO:0000313" key="4">
    <source>
        <dbReference type="Proteomes" id="UP000274131"/>
    </source>
</evidence>
<name>A0A158Q9D1_ENTVE</name>
<reference evidence="3 4" key="2">
    <citation type="submission" date="2018-10" db="EMBL/GenBank/DDBJ databases">
        <authorList>
            <consortium name="Pathogen Informatics"/>
        </authorList>
    </citation>
    <scope>NUCLEOTIDE SEQUENCE [LARGE SCALE GENOMIC DNA]</scope>
</reference>